<dbReference type="PANTHER" id="PTHR30348:SF13">
    <property type="entry name" value="UPF0759 PROTEIN YUNF"/>
    <property type="match status" value="1"/>
</dbReference>
<dbReference type="SUPFAM" id="SSF117396">
    <property type="entry name" value="TM1631-like"/>
    <property type="match status" value="1"/>
</dbReference>
<reference evidence="1 2" key="1">
    <citation type="submission" date="2019-12" db="EMBL/GenBank/DDBJ databases">
        <title>Whole-genome analyses of novel actinobacteria.</title>
        <authorList>
            <person name="Sahin N."/>
            <person name="Saygin H."/>
        </authorList>
    </citation>
    <scope>NUCLEOTIDE SEQUENCE [LARGE SCALE GENOMIC DNA]</scope>
    <source>
        <strain evidence="1 2">KC615</strain>
    </source>
</reference>
<protein>
    <submittedName>
        <fullName evidence="1">DUF72 domain-containing protein</fullName>
    </submittedName>
</protein>
<comment type="caution">
    <text evidence="1">The sequence shown here is derived from an EMBL/GenBank/DDBJ whole genome shotgun (WGS) entry which is preliminary data.</text>
</comment>
<proteinExistence type="predicted"/>
<dbReference type="Pfam" id="PF01904">
    <property type="entry name" value="DUF72"/>
    <property type="match status" value="1"/>
</dbReference>
<sequence length="283" mass="32650">MSSILVGVTGWGDHEIYPAGTKPTEKLALYAGHFPVVEVDSTFYAVAPPERMDRWAKSTPDSFRFVVKAYRELTGHGRVGKAPERTWTELVQQTKESLEPLQESDKLSLILFQFPPWYDCKESHVRYIQKIRHAFAGYPIAIEFRHQSWFLPSYRDKTLSFLASEQIVHVVCDEPQGSEGSVPIITNVTNKEQVLVRFHGRNAAGWKDSKNPNWREIRYAYRYSSTELDEWVQRVKRMMKEAKQIILLFNNNSQGDAVDNAKQFIQKCGITYTNLAPIQTELF</sequence>
<keyword evidence="2" id="KW-1185">Reference proteome</keyword>
<dbReference type="InterPro" id="IPR002763">
    <property type="entry name" value="DUF72"/>
</dbReference>
<dbReference type="AlphaFoldDB" id="A0A6I4VXF8"/>
<dbReference type="Gene3D" id="3.20.20.410">
    <property type="entry name" value="Protein of unknown function UPF0759"/>
    <property type="match status" value="1"/>
</dbReference>
<gene>
    <name evidence="1" type="ORF">GSM42_17820</name>
</gene>
<dbReference type="InterPro" id="IPR036520">
    <property type="entry name" value="UPF0759_sf"/>
</dbReference>
<accession>A0A6I4VXF8</accession>
<dbReference type="RefSeq" id="WP_160802895.1">
    <property type="nucleotide sequence ID" value="NZ_WUUL01000015.1"/>
</dbReference>
<name>A0A6I4VXF8_9BACL</name>
<dbReference type="PANTHER" id="PTHR30348">
    <property type="entry name" value="UNCHARACTERIZED PROTEIN YECE"/>
    <property type="match status" value="1"/>
</dbReference>
<organism evidence="1 2">
    <name type="scientific">Shimazuella alba</name>
    <dbReference type="NCBI Taxonomy" id="2690964"/>
    <lineage>
        <taxon>Bacteria</taxon>
        <taxon>Bacillati</taxon>
        <taxon>Bacillota</taxon>
        <taxon>Bacilli</taxon>
        <taxon>Bacillales</taxon>
        <taxon>Thermoactinomycetaceae</taxon>
        <taxon>Shimazuella</taxon>
    </lineage>
</organism>
<dbReference type="EMBL" id="WUUL01000015">
    <property type="protein sequence ID" value="MXQ55543.1"/>
    <property type="molecule type" value="Genomic_DNA"/>
</dbReference>
<evidence type="ECO:0000313" key="2">
    <source>
        <dbReference type="Proteomes" id="UP000430692"/>
    </source>
</evidence>
<evidence type="ECO:0000313" key="1">
    <source>
        <dbReference type="EMBL" id="MXQ55543.1"/>
    </source>
</evidence>
<dbReference type="Proteomes" id="UP000430692">
    <property type="component" value="Unassembled WGS sequence"/>
</dbReference>